<organism evidence="2 3">
    <name type="scientific">Rhipicephalus sanguineus</name>
    <name type="common">Brown dog tick</name>
    <name type="synonym">Ixodes sanguineus</name>
    <dbReference type="NCBI Taxonomy" id="34632"/>
    <lineage>
        <taxon>Eukaryota</taxon>
        <taxon>Metazoa</taxon>
        <taxon>Ecdysozoa</taxon>
        <taxon>Arthropoda</taxon>
        <taxon>Chelicerata</taxon>
        <taxon>Arachnida</taxon>
        <taxon>Acari</taxon>
        <taxon>Parasitiformes</taxon>
        <taxon>Ixodida</taxon>
        <taxon>Ixodoidea</taxon>
        <taxon>Ixodidae</taxon>
        <taxon>Rhipicephalinae</taxon>
        <taxon>Rhipicephalus</taxon>
        <taxon>Rhipicephalus</taxon>
    </lineage>
</organism>
<proteinExistence type="predicted"/>
<name>A0A9D4PJF1_RHISA</name>
<dbReference type="PANTHER" id="PTHR33327">
    <property type="entry name" value="ENDONUCLEASE"/>
    <property type="match status" value="1"/>
</dbReference>
<gene>
    <name evidence="2" type="ORF">HPB52_010035</name>
</gene>
<feature type="compositionally biased region" description="Polar residues" evidence="1">
    <location>
        <begin position="1"/>
        <end position="11"/>
    </location>
</feature>
<accession>A0A9D4PJF1</accession>
<reference evidence="2" key="2">
    <citation type="submission" date="2021-09" db="EMBL/GenBank/DDBJ databases">
        <authorList>
            <person name="Jia N."/>
            <person name="Wang J."/>
            <person name="Shi W."/>
            <person name="Du L."/>
            <person name="Sun Y."/>
            <person name="Zhan W."/>
            <person name="Jiang J."/>
            <person name="Wang Q."/>
            <person name="Zhang B."/>
            <person name="Ji P."/>
            <person name="Sakyi L.B."/>
            <person name="Cui X."/>
            <person name="Yuan T."/>
            <person name="Jiang B."/>
            <person name="Yang W."/>
            <person name="Lam T.T.-Y."/>
            <person name="Chang Q."/>
            <person name="Ding S."/>
            <person name="Wang X."/>
            <person name="Zhu J."/>
            <person name="Ruan X."/>
            <person name="Zhao L."/>
            <person name="Wei J."/>
            <person name="Que T."/>
            <person name="Du C."/>
            <person name="Cheng J."/>
            <person name="Dai P."/>
            <person name="Han X."/>
            <person name="Huang E."/>
            <person name="Gao Y."/>
            <person name="Liu J."/>
            <person name="Shao H."/>
            <person name="Ye R."/>
            <person name="Li L."/>
            <person name="Wei W."/>
            <person name="Wang X."/>
            <person name="Wang C."/>
            <person name="Huo Q."/>
            <person name="Li W."/>
            <person name="Guo W."/>
            <person name="Chen H."/>
            <person name="Chen S."/>
            <person name="Zhou L."/>
            <person name="Zhou L."/>
            <person name="Ni X."/>
            <person name="Tian J."/>
            <person name="Zhou Y."/>
            <person name="Sheng Y."/>
            <person name="Liu T."/>
            <person name="Pan Y."/>
            <person name="Xia L."/>
            <person name="Li J."/>
            <person name="Zhao F."/>
            <person name="Cao W."/>
        </authorList>
    </citation>
    <scope>NUCLEOTIDE SEQUENCE</scope>
    <source>
        <strain evidence="2">Rsan-2018</strain>
        <tissue evidence="2">Larvae</tissue>
    </source>
</reference>
<sequence>MDLAGSATNPTGPDAQEDARPSADDLADILASPHPSHPYDTLKAAIISRKSESEHSRLQQLITATELGDRRPSQLLRRMRQLLGGPSAPQEEKAVCSMVPVLVAAGDVPVDTLAEMADRVADYSRAHSLNATRRSRASRTVWTPLSGASMALYLRIVDRQQVPDTHVPTFSGTSANRRAAGRLILNRSWLLILLLSMLHYGREKYAHEKILYQYLDIDDDVKGFSKKYGTFQRVYSFKTLHLSRDLHRSLGNIAQLLSPGGECLLYFTTRCSLYECFKEMSSLEPW</sequence>
<dbReference type="VEuPathDB" id="VectorBase:RSAN_038543"/>
<dbReference type="VEuPathDB" id="VectorBase:RSAN_048380"/>
<reference evidence="2" key="1">
    <citation type="journal article" date="2020" name="Cell">
        <title>Large-Scale Comparative Analyses of Tick Genomes Elucidate Their Genetic Diversity and Vector Capacities.</title>
        <authorList>
            <consortium name="Tick Genome and Microbiome Consortium (TIGMIC)"/>
            <person name="Jia N."/>
            <person name="Wang J."/>
            <person name="Shi W."/>
            <person name="Du L."/>
            <person name="Sun Y."/>
            <person name="Zhan W."/>
            <person name="Jiang J.F."/>
            <person name="Wang Q."/>
            <person name="Zhang B."/>
            <person name="Ji P."/>
            <person name="Bell-Sakyi L."/>
            <person name="Cui X.M."/>
            <person name="Yuan T.T."/>
            <person name="Jiang B.G."/>
            <person name="Yang W.F."/>
            <person name="Lam T.T."/>
            <person name="Chang Q.C."/>
            <person name="Ding S.J."/>
            <person name="Wang X.J."/>
            <person name="Zhu J.G."/>
            <person name="Ruan X.D."/>
            <person name="Zhao L."/>
            <person name="Wei J.T."/>
            <person name="Ye R.Z."/>
            <person name="Que T.C."/>
            <person name="Du C.H."/>
            <person name="Zhou Y.H."/>
            <person name="Cheng J.X."/>
            <person name="Dai P.F."/>
            <person name="Guo W.B."/>
            <person name="Han X.H."/>
            <person name="Huang E.J."/>
            <person name="Li L.F."/>
            <person name="Wei W."/>
            <person name="Gao Y.C."/>
            <person name="Liu J.Z."/>
            <person name="Shao H.Z."/>
            <person name="Wang X."/>
            <person name="Wang C.C."/>
            <person name="Yang T.C."/>
            <person name="Huo Q.B."/>
            <person name="Li W."/>
            <person name="Chen H.Y."/>
            <person name="Chen S.E."/>
            <person name="Zhou L.G."/>
            <person name="Ni X.B."/>
            <person name="Tian J.H."/>
            <person name="Sheng Y."/>
            <person name="Liu T."/>
            <person name="Pan Y.S."/>
            <person name="Xia L.Y."/>
            <person name="Li J."/>
            <person name="Zhao F."/>
            <person name="Cao W.C."/>
        </authorList>
    </citation>
    <scope>NUCLEOTIDE SEQUENCE</scope>
    <source>
        <strain evidence="2">Rsan-2018</strain>
    </source>
</reference>
<dbReference type="EMBL" id="JABSTV010001253">
    <property type="protein sequence ID" value="KAH7943708.1"/>
    <property type="molecule type" value="Genomic_DNA"/>
</dbReference>
<dbReference type="PANTHER" id="PTHR33327:SF3">
    <property type="entry name" value="RNA-DIRECTED DNA POLYMERASE"/>
    <property type="match status" value="1"/>
</dbReference>
<comment type="caution">
    <text evidence="2">The sequence shown here is derived from an EMBL/GenBank/DDBJ whole genome shotgun (WGS) entry which is preliminary data.</text>
</comment>
<dbReference type="Gene3D" id="3.40.50.150">
    <property type="entry name" value="Vaccinia Virus protein VP39"/>
    <property type="match status" value="1"/>
</dbReference>
<keyword evidence="3" id="KW-1185">Reference proteome</keyword>
<evidence type="ECO:0000313" key="3">
    <source>
        <dbReference type="Proteomes" id="UP000821837"/>
    </source>
</evidence>
<evidence type="ECO:0000256" key="1">
    <source>
        <dbReference type="SAM" id="MobiDB-lite"/>
    </source>
</evidence>
<dbReference type="SUPFAM" id="SSF53335">
    <property type="entry name" value="S-adenosyl-L-methionine-dependent methyltransferases"/>
    <property type="match status" value="1"/>
</dbReference>
<dbReference type="Proteomes" id="UP000821837">
    <property type="component" value="Unassembled WGS sequence"/>
</dbReference>
<evidence type="ECO:0000313" key="2">
    <source>
        <dbReference type="EMBL" id="KAH7943708.1"/>
    </source>
</evidence>
<protein>
    <submittedName>
        <fullName evidence="2">Uncharacterized protein</fullName>
    </submittedName>
</protein>
<dbReference type="InterPro" id="IPR029063">
    <property type="entry name" value="SAM-dependent_MTases_sf"/>
</dbReference>
<dbReference type="AlphaFoldDB" id="A0A9D4PJF1"/>
<feature type="region of interest" description="Disordered" evidence="1">
    <location>
        <begin position="1"/>
        <end position="37"/>
    </location>
</feature>